<dbReference type="Proteomes" id="UP000325438">
    <property type="component" value="Unassembled WGS sequence"/>
</dbReference>
<organism evidence="2 3">
    <name type="scientific">Pseudomonas kitaguniensis</name>
    <dbReference type="NCBI Taxonomy" id="2607908"/>
    <lineage>
        <taxon>Bacteria</taxon>
        <taxon>Pseudomonadati</taxon>
        <taxon>Pseudomonadota</taxon>
        <taxon>Gammaproteobacteria</taxon>
        <taxon>Pseudomonadales</taxon>
        <taxon>Pseudomonadaceae</taxon>
        <taxon>Pseudomonas</taxon>
    </lineage>
</organism>
<sequence>MIVVGAFLYVLGGAALGYYFKYRLSGPRLNNFKLCFCLIVNGFFIISYVQLIERSVFVYRWHRPDLLMQYPILGWLAMAGIIVQGFALPIGGKQGEGNP</sequence>
<feature type="transmembrane region" description="Helical" evidence="1">
    <location>
        <begin position="6"/>
        <end position="22"/>
    </location>
</feature>
<dbReference type="AlphaFoldDB" id="A0A5N7JPG9"/>
<accession>A0A5N7JPG9</accession>
<feature type="transmembrane region" description="Helical" evidence="1">
    <location>
        <begin position="72"/>
        <end position="91"/>
    </location>
</feature>
<proteinExistence type="predicted"/>
<name>A0A5N7JPG9_9PSED</name>
<protein>
    <submittedName>
        <fullName evidence="2">Uncharacterized protein</fullName>
    </submittedName>
</protein>
<reference evidence="2 3" key="1">
    <citation type="submission" date="2019-09" db="EMBL/GenBank/DDBJ databases">
        <title>The draft genomes of Allium pathogen Pseudomonas sp.</title>
        <authorList>
            <person name="Fujikawa T."/>
            <person name="Sawada H."/>
        </authorList>
    </citation>
    <scope>NUCLEOTIDE SEQUENCE [LARGE SCALE GENOMIC DNA]</scope>
    <source>
        <strain evidence="2 3">MAFF 730085</strain>
    </source>
</reference>
<evidence type="ECO:0000256" key="1">
    <source>
        <dbReference type="SAM" id="Phobius"/>
    </source>
</evidence>
<dbReference type="EMBL" id="VUBA01000028">
    <property type="protein sequence ID" value="MPQ83294.1"/>
    <property type="molecule type" value="Genomic_DNA"/>
</dbReference>
<keyword evidence="1" id="KW-0812">Transmembrane</keyword>
<dbReference type="RefSeq" id="WP_152748789.1">
    <property type="nucleotide sequence ID" value="NZ_VUBA01000028.1"/>
</dbReference>
<keyword evidence="1" id="KW-1133">Transmembrane helix</keyword>
<comment type="caution">
    <text evidence="2">The sequence shown here is derived from an EMBL/GenBank/DDBJ whole genome shotgun (WGS) entry which is preliminary data.</text>
</comment>
<evidence type="ECO:0000313" key="2">
    <source>
        <dbReference type="EMBL" id="MPQ83294.1"/>
    </source>
</evidence>
<gene>
    <name evidence="2" type="ORF">F0170_04395</name>
</gene>
<evidence type="ECO:0000313" key="3">
    <source>
        <dbReference type="Proteomes" id="UP000325438"/>
    </source>
</evidence>
<feature type="transmembrane region" description="Helical" evidence="1">
    <location>
        <begin position="34"/>
        <end position="52"/>
    </location>
</feature>
<keyword evidence="1" id="KW-0472">Membrane</keyword>